<feature type="region of interest" description="Disordered" evidence="1">
    <location>
        <begin position="57"/>
        <end position="86"/>
    </location>
</feature>
<evidence type="ECO:0000256" key="1">
    <source>
        <dbReference type="SAM" id="MobiDB-lite"/>
    </source>
</evidence>
<accession>A0ABY8SNK6</accession>
<gene>
    <name evidence="2" type="ORF">QMY55_19630</name>
</gene>
<feature type="region of interest" description="Disordered" evidence="1">
    <location>
        <begin position="1"/>
        <end position="25"/>
    </location>
</feature>
<evidence type="ECO:0000313" key="3">
    <source>
        <dbReference type="Proteomes" id="UP001240697"/>
    </source>
</evidence>
<sequence>MAAQAGGLDFTGDHYPTQEAGQSTLTRAEVRAQVLDAIAKGEMLSQGESYLPLSVQKPTNSTLTREQVRNETKSAAKAGLLDNYGA</sequence>
<proteinExistence type="predicted"/>
<protein>
    <submittedName>
        <fullName evidence="2">DUF4148 domain-containing protein</fullName>
    </submittedName>
</protein>
<evidence type="ECO:0000313" key="2">
    <source>
        <dbReference type="EMBL" id="WHS64679.1"/>
    </source>
</evidence>
<dbReference type="Proteomes" id="UP001240697">
    <property type="component" value="Chromosome"/>
</dbReference>
<name>A0ABY8SNK6_9BURK</name>
<organism evidence="2 3">
    <name type="scientific">Comamonas resistens</name>
    <dbReference type="NCBI Taxonomy" id="3046670"/>
    <lineage>
        <taxon>Bacteria</taxon>
        <taxon>Pseudomonadati</taxon>
        <taxon>Pseudomonadota</taxon>
        <taxon>Betaproteobacteria</taxon>
        <taxon>Burkholderiales</taxon>
        <taxon>Comamonadaceae</taxon>
        <taxon>Comamonas</taxon>
    </lineage>
</organism>
<reference evidence="2 3" key="1">
    <citation type="submission" date="2023-05" db="EMBL/GenBank/DDBJ databases">
        <authorList>
            <person name="Yin Y."/>
            <person name="Lu Z."/>
        </authorList>
    </citation>
    <scope>NUCLEOTIDE SEQUENCE [LARGE SCALE GENOMIC DNA]</scope>
    <source>
        <strain evidence="2 3">ZM22</strain>
    </source>
</reference>
<dbReference type="EMBL" id="CP125947">
    <property type="protein sequence ID" value="WHS64679.1"/>
    <property type="molecule type" value="Genomic_DNA"/>
</dbReference>
<keyword evidence="3" id="KW-1185">Reference proteome</keyword>